<proteinExistence type="inferred from homology"/>
<protein>
    <submittedName>
        <fullName evidence="7">Membrane protein</fullName>
    </submittedName>
</protein>
<organism evidence="7 8">
    <name type="scientific">Ktedonobacter robiniae</name>
    <dbReference type="NCBI Taxonomy" id="2778365"/>
    <lineage>
        <taxon>Bacteria</taxon>
        <taxon>Bacillati</taxon>
        <taxon>Chloroflexota</taxon>
        <taxon>Ktedonobacteria</taxon>
        <taxon>Ktedonobacterales</taxon>
        <taxon>Ktedonobacteraceae</taxon>
        <taxon>Ktedonobacter</taxon>
    </lineage>
</organism>
<dbReference type="EMBL" id="BNJG01000004">
    <property type="protein sequence ID" value="GHO60169.1"/>
    <property type="molecule type" value="Genomic_DNA"/>
</dbReference>
<evidence type="ECO:0000313" key="7">
    <source>
        <dbReference type="EMBL" id="GHO60169.1"/>
    </source>
</evidence>
<evidence type="ECO:0000256" key="5">
    <source>
        <dbReference type="ARBA" id="ARBA00023136"/>
    </source>
</evidence>
<evidence type="ECO:0000256" key="6">
    <source>
        <dbReference type="SAM" id="Phobius"/>
    </source>
</evidence>
<feature type="transmembrane region" description="Helical" evidence="6">
    <location>
        <begin position="196"/>
        <end position="220"/>
    </location>
</feature>
<evidence type="ECO:0000256" key="4">
    <source>
        <dbReference type="ARBA" id="ARBA00022989"/>
    </source>
</evidence>
<reference evidence="7 8" key="1">
    <citation type="journal article" date="2021" name="Int. J. Syst. Evol. Microbiol.">
        <title>Reticulibacter mediterranei gen. nov., sp. nov., within the new family Reticulibacteraceae fam. nov., and Ktedonospora formicarum gen. nov., sp. nov., Ktedonobacter robiniae sp. nov., Dictyobacter formicarum sp. nov. and Dictyobacter arantiisoli sp. nov., belonging to the class Ktedonobacteria.</title>
        <authorList>
            <person name="Yabe S."/>
            <person name="Zheng Y."/>
            <person name="Wang C.M."/>
            <person name="Sakai Y."/>
            <person name="Abe K."/>
            <person name="Yokota A."/>
            <person name="Donadio S."/>
            <person name="Cavaletti L."/>
            <person name="Monciardini P."/>
        </authorList>
    </citation>
    <scope>NUCLEOTIDE SEQUENCE [LARGE SCALE GENOMIC DNA]</scope>
    <source>
        <strain evidence="7 8">SOSP1-30</strain>
    </source>
</reference>
<feature type="transmembrane region" description="Helical" evidence="6">
    <location>
        <begin position="40"/>
        <end position="61"/>
    </location>
</feature>
<comment type="subcellular location">
    <subcellularLocation>
        <location evidence="1">Membrane</location>
        <topology evidence="1">Multi-pass membrane protein</topology>
    </subcellularLocation>
</comment>
<feature type="transmembrane region" description="Helical" evidence="6">
    <location>
        <begin position="226"/>
        <end position="246"/>
    </location>
</feature>
<evidence type="ECO:0000313" key="8">
    <source>
        <dbReference type="Proteomes" id="UP000654345"/>
    </source>
</evidence>
<dbReference type="Pfam" id="PF03741">
    <property type="entry name" value="TerC"/>
    <property type="match status" value="1"/>
</dbReference>
<keyword evidence="8" id="KW-1185">Reference proteome</keyword>
<comment type="similarity">
    <text evidence="2">Belongs to the TerC family.</text>
</comment>
<keyword evidence="3 6" id="KW-0812">Transmembrane</keyword>
<feature type="transmembrane region" description="Helical" evidence="6">
    <location>
        <begin position="105"/>
        <end position="127"/>
    </location>
</feature>
<keyword evidence="4 6" id="KW-1133">Transmembrane helix</keyword>
<sequence length="321" mass="36119">MFFTQGIWPWVLFNAFVVVLLALDLGVFHRHSHTVSTREALIWSAVWIGLALAFNLGIYIFQGPDLALQFLTGYLIEKSLSVDNIFVFVLLFTYFAVAPRHQHRILFWGVLGALIMRGLLIGVGTVLLETFHWIIYLFGAFLVFTGIRMGLQKYEAVHPERNPVLKLLRRILPVSQDYDEGRFFTRHNGRLLATPLLLVLIVVETTDLVFAVDSIPAIFAVTNDPFIVYTSNVFAILGLRSLYFVFANVIHKFYYLKAGLAVILTYVGVKMLLADIFHIPTALSLLVIAIVLVLAIVASVLRVRKSGGETGNKQKEHTASR</sequence>
<dbReference type="NCBIfam" id="TIGR03718">
    <property type="entry name" value="R_switched_Alx"/>
    <property type="match status" value="1"/>
</dbReference>
<gene>
    <name evidence="7" type="ORF">KSB_86440</name>
</gene>
<feature type="transmembrane region" description="Helical" evidence="6">
    <location>
        <begin position="133"/>
        <end position="151"/>
    </location>
</feature>
<evidence type="ECO:0000256" key="1">
    <source>
        <dbReference type="ARBA" id="ARBA00004141"/>
    </source>
</evidence>
<feature type="transmembrane region" description="Helical" evidence="6">
    <location>
        <begin position="6"/>
        <end position="28"/>
    </location>
</feature>
<evidence type="ECO:0000256" key="2">
    <source>
        <dbReference type="ARBA" id="ARBA00007511"/>
    </source>
</evidence>
<accession>A0ABQ3V4R4</accession>
<comment type="caution">
    <text evidence="7">The sequence shown here is derived from an EMBL/GenBank/DDBJ whole genome shotgun (WGS) entry which is preliminary data.</text>
</comment>
<dbReference type="InterPro" id="IPR005496">
    <property type="entry name" value="Integral_membrane_TerC"/>
</dbReference>
<dbReference type="RefSeq" id="WP_201376335.1">
    <property type="nucleotide sequence ID" value="NZ_BNJG01000004.1"/>
</dbReference>
<feature type="transmembrane region" description="Helical" evidence="6">
    <location>
        <begin position="253"/>
        <end position="273"/>
    </location>
</feature>
<name>A0ABQ3V4R4_9CHLR</name>
<feature type="transmembrane region" description="Helical" evidence="6">
    <location>
        <begin position="279"/>
        <end position="301"/>
    </location>
</feature>
<dbReference type="PANTHER" id="PTHR30238">
    <property type="entry name" value="MEMBRANE BOUND PREDICTED REDOX MODULATOR"/>
    <property type="match status" value="1"/>
</dbReference>
<keyword evidence="5 6" id="KW-0472">Membrane</keyword>
<dbReference type="PANTHER" id="PTHR30238:SF0">
    <property type="entry name" value="THYLAKOID MEMBRANE PROTEIN TERC, CHLOROPLASTIC"/>
    <property type="match status" value="1"/>
</dbReference>
<dbReference type="InterPro" id="IPR022369">
    <property type="entry name" value="Integral_membrane_TerC_rswitch"/>
</dbReference>
<evidence type="ECO:0000256" key="3">
    <source>
        <dbReference type="ARBA" id="ARBA00022692"/>
    </source>
</evidence>
<feature type="transmembrane region" description="Helical" evidence="6">
    <location>
        <begin position="81"/>
        <end position="98"/>
    </location>
</feature>
<dbReference type="Proteomes" id="UP000654345">
    <property type="component" value="Unassembled WGS sequence"/>
</dbReference>